<evidence type="ECO:0000313" key="9">
    <source>
        <dbReference type="EMBL" id="MFC4032466.1"/>
    </source>
</evidence>
<dbReference type="SUPFAM" id="SSF54001">
    <property type="entry name" value="Cysteine proteinases"/>
    <property type="match status" value="1"/>
</dbReference>
<evidence type="ECO:0000256" key="6">
    <source>
        <dbReference type="SAM" id="MobiDB-lite"/>
    </source>
</evidence>
<evidence type="ECO:0000259" key="8">
    <source>
        <dbReference type="PROSITE" id="PS51935"/>
    </source>
</evidence>
<evidence type="ECO:0000256" key="7">
    <source>
        <dbReference type="SAM" id="SignalP"/>
    </source>
</evidence>
<evidence type="ECO:0000256" key="3">
    <source>
        <dbReference type="ARBA" id="ARBA00022801"/>
    </source>
</evidence>
<feature type="signal peptide" evidence="7">
    <location>
        <begin position="1"/>
        <end position="36"/>
    </location>
</feature>
<dbReference type="PANTHER" id="PTHR47359:SF3">
    <property type="entry name" value="NLP_P60 DOMAIN-CONTAINING PROTEIN-RELATED"/>
    <property type="match status" value="1"/>
</dbReference>
<dbReference type="RefSeq" id="WP_386429452.1">
    <property type="nucleotide sequence ID" value="NZ_JBHSBB010000010.1"/>
</dbReference>
<keyword evidence="2" id="KW-0645">Protease</keyword>
<keyword evidence="7" id="KW-0732">Signal</keyword>
<proteinExistence type="inferred from homology"/>
<feature type="coiled-coil region" evidence="5">
    <location>
        <begin position="151"/>
        <end position="181"/>
    </location>
</feature>
<evidence type="ECO:0000256" key="1">
    <source>
        <dbReference type="ARBA" id="ARBA00007074"/>
    </source>
</evidence>
<keyword evidence="10" id="KW-1185">Reference proteome</keyword>
<evidence type="ECO:0000256" key="5">
    <source>
        <dbReference type="SAM" id="Coils"/>
    </source>
</evidence>
<protein>
    <submittedName>
        <fullName evidence="9">C40 family peptidase</fullName>
    </submittedName>
</protein>
<keyword evidence="4" id="KW-0788">Thiol protease</keyword>
<organism evidence="9 10">
    <name type="scientific">Streptomyces polygonati</name>
    <dbReference type="NCBI Taxonomy" id="1617087"/>
    <lineage>
        <taxon>Bacteria</taxon>
        <taxon>Bacillati</taxon>
        <taxon>Actinomycetota</taxon>
        <taxon>Actinomycetes</taxon>
        <taxon>Kitasatosporales</taxon>
        <taxon>Streptomycetaceae</taxon>
        <taxon>Streptomyces</taxon>
    </lineage>
</organism>
<keyword evidence="5" id="KW-0175">Coiled coil</keyword>
<dbReference type="EMBL" id="JBHSBB010000010">
    <property type="protein sequence ID" value="MFC4032466.1"/>
    <property type="molecule type" value="Genomic_DNA"/>
</dbReference>
<comment type="similarity">
    <text evidence="1">Belongs to the peptidase C40 family.</text>
</comment>
<evidence type="ECO:0000256" key="2">
    <source>
        <dbReference type="ARBA" id="ARBA00022670"/>
    </source>
</evidence>
<sequence length="397" mass="42183">MSVARWSGRRHRPALACGALLATAALALPAAGPATARPADQRPAPAVPIAGLLAQLQSSYRRTETATEAYDRAGQSAARQRAAADAADRRLADQRVAVAEARDELGTIAREMYRTGGVSPLMSLLTGPSPQAFFTQRHIARRAASHQRDVLHRLSERAARLEALNTAAQRALDAAQRAQQTLAVRKKQVETRLRQVEATLAGLTPAQIDQLQALEQQGSDQAQRDFMDAKPLGDAPATRAPSAAGERALGYAFAQLGKPYAWGAAGPDSFDCSGLTSRAWAHAGRAIPRTSEQQWAELPRVPMASLRPGDLVVYFQGATHVALYIGGGRVIEAPRPGATVQVSPLAADPVLGAVRPDPREQPLEHYRPRPVPASADRPPPITATAPAPPRVPDPGSP</sequence>
<dbReference type="InterPro" id="IPR038765">
    <property type="entry name" value="Papain-like_cys_pep_sf"/>
</dbReference>
<dbReference type="InterPro" id="IPR000064">
    <property type="entry name" value="NLP_P60_dom"/>
</dbReference>
<feature type="region of interest" description="Disordered" evidence="6">
    <location>
        <begin position="348"/>
        <end position="397"/>
    </location>
</feature>
<accession>A0ABV8HLI6</accession>
<evidence type="ECO:0000256" key="4">
    <source>
        <dbReference type="ARBA" id="ARBA00022807"/>
    </source>
</evidence>
<dbReference type="Pfam" id="PF00877">
    <property type="entry name" value="NLPC_P60"/>
    <property type="match status" value="1"/>
</dbReference>
<dbReference type="PROSITE" id="PS51935">
    <property type="entry name" value="NLPC_P60"/>
    <property type="match status" value="1"/>
</dbReference>
<dbReference type="PANTHER" id="PTHR47359">
    <property type="entry name" value="PEPTIDOGLYCAN DL-ENDOPEPTIDASE CWLO"/>
    <property type="match status" value="1"/>
</dbReference>
<feature type="compositionally biased region" description="Pro residues" evidence="6">
    <location>
        <begin position="377"/>
        <end position="397"/>
    </location>
</feature>
<dbReference type="Gene3D" id="6.10.250.3150">
    <property type="match status" value="1"/>
</dbReference>
<dbReference type="InterPro" id="IPR051794">
    <property type="entry name" value="PG_Endopeptidase_C40"/>
</dbReference>
<feature type="domain" description="NlpC/P60" evidence="8">
    <location>
        <begin position="242"/>
        <end position="363"/>
    </location>
</feature>
<gene>
    <name evidence="9" type="ORF">ACFO3J_13360</name>
</gene>
<evidence type="ECO:0000313" key="10">
    <source>
        <dbReference type="Proteomes" id="UP001595765"/>
    </source>
</evidence>
<keyword evidence="3" id="KW-0378">Hydrolase</keyword>
<feature type="chain" id="PRO_5047303284" evidence="7">
    <location>
        <begin position="37"/>
        <end position="397"/>
    </location>
</feature>
<reference evidence="10" key="1">
    <citation type="journal article" date="2019" name="Int. J. Syst. Evol. Microbiol.">
        <title>The Global Catalogue of Microorganisms (GCM) 10K type strain sequencing project: providing services to taxonomists for standard genome sequencing and annotation.</title>
        <authorList>
            <consortium name="The Broad Institute Genomics Platform"/>
            <consortium name="The Broad Institute Genome Sequencing Center for Infectious Disease"/>
            <person name="Wu L."/>
            <person name="Ma J."/>
        </authorList>
    </citation>
    <scope>NUCLEOTIDE SEQUENCE [LARGE SCALE GENOMIC DNA]</scope>
    <source>
        <strain evidence="10">CGMCC 4.7237</strain>
    </source>
</reference>
<feature type="compositionally biased region" description="Basic and acidic residues" evidence="6">
    <location>
        <begin position="356"/>
        <end position="367"/>
    </location>
</feature>
<dbReference type="Proteomes" id="UP001595765">
    <property type="component" value="Unassembled WGS sequence"/>
</dbReference>
<comment type="caution">
    <text evidence="9">The sequence shown here is derived from an EMBL/GenBank/DDBJ whole genome shotgun (WGS) entry which is preliminary data.</text>
</comment>
<name>A0ABV8HLI6_9ACTN</name>
<dbReference type="Gene3D" id="3.90.1720.10">
    <property type="entry name" value="endopeptidase domain like (from Nostoc punctiforme)"/>
    <property type="match status" value="1"/>
</dbReference>